<accession>A0A8S0PIK2</accession>
<organism evidence="1 2">
    <name type="scientific">Olea europaea subsp. europaea</name>
    <dbReference type="NCBI Taxonomy" id="158383"/>
    <lineage>
        <taxon>Eukaryota</taxon>
        <taxon>Viridiplantae</taxon>
        <taxon>Streptophyta</taxon>
        <taxon>Embryophyta</taxon>
        <taxon>Tracheophyta</taxon>
        <taxon>Spermatophyta</taxon>
        <taxon>Magnoliopsida</taxon>
        <taxon>eudicotyledons</taxon>
        <taxon>Gunneridae</taxon>
        <taxon>Pentapetalae</taxon>
        <taxon>asterids</taxon>
        <taxon>lamiids</taxon>
        <taxon>Lamiales</taxon>
        <taxon>Oleaceae</taxon>
        <taxon>Oleeae</taxon>
        <taxon>Olea</taxon>
    </lineage>
</organism>
<sequence length="115" mass="12672">MFGTRPDRDRDAALFSSISRQFVGMACRQCSGCSSATLGTQANFQPNEGSTVRRPCQGPMHVPKVVSGSRCAGHVEDAFEPWWGWSLIFKHFRAVFGHSVQDMSGMRLDCSKNAT</sequence>
<dbReference type="Proteomes" id="UP000594638">
    <property type="component" value="Unassembled WGS sequence"/>
</dbReference>
<protein>
    <submittedName>
        <fullName evidence="1">Uncharacterized protein</fullName>
    </submittedName>
</protein>
<dbReference type="AlphaFoldDB" id="A0A8S0PIK2"/>
<reference evidence="1 2" key="1">
    <citation type="submission" date="2019-12" db="EMBL/GenBank/DDBJ databases">
        <authorList>
            <person name="Alioto T."/>
            <person name="Alioto T."/>
            <person name="Gomez Garrido J."/>
        </authorList>
    </citation>
    <scope>NUCLEOTIDE SEQUENCE [LARGE SCALE GENOMIC DNA]</scope>
</reference>
<evidence type="ECO:0000313" key="2">
    <source>
        <dbReference type="Proteomes" id="UP000594638"/>
    </source>
</evidence>
<dbReference type="EMBL" id="CACTIH010000084">
    <property type="protein sequence ID" value="CAA2952730.1"/>
    <property type="molecule type" value="Genomic_DNA"/>
</dbReference>
<dbReference type="Gramene" id="OE9A020310T1">
    <property type="protein sequence ID" value="OE9A020310C1"/>
    <property type="gene ID" value="OE9A020310"/>
</dbReference>
<comment type="caution">
    <text evidence="1">The sequence shown here is derived from an EMBL/GenBank/DDBJ whole genome shotgun (WGS) entry which is preliminary data.</text>
</comment>
<name>A0A8S0PIK2_OLEEU</name>
<gene>
    <name evidence="1" type="ORF">OLEA9_A020310</name>
</gene>
<keyword evidence="2" id="KW-1185">Reference proteome</keyword>
<evidence type="ECO:0000313" key="1">
    <source>
        <dbReference type="EMBL" id="CAA2952730.1"/>
    </source>
</evidence>
<proteinExistence type="predicted"/>